<protein>
    <submittedName>
        <fullName evidence="2">Uncharacterized protein</fullName>
    </submittedName>
</protein>
<evidence type="ECO:0000313" key="2">
    <source>
        <dbReference type="EMBL" id="GAA2014789.1"/>
    </source>
</evidence>
<keyword evidence="3" id="KW-1185">Reference proteome</keyword>
<reference evidence="3" key="1">
    <citation type="journal article" date="2019" name="Int. J. Syst. Evol. Microbiol.">
        <title>The Global Catalogue of Microorganisms (GCM) 10K type strain sequencing project: providing services to taxonomists for standard genome sequencing and annotation.</title>
        <authorList>
            <consortium name="The Broad Institute Genomics Platform"/>
            <consortium name="The Broad Institute Genome Sequencing Center for Infectious Disease"/>
            <person name="Wu L."/>
            <person name="Ma J."/>
        </authorList>
    </citation>
    <scope>NUCLEOTIDE SEQUENCE [LARGE SCALE GENOMIC DNA]</scope>
    <source>
        <strain evidence="3">JCM 16014</strain>
    </source>
</reference>
<sequence>MLPQAADHPEGQQQVQAADRTDHHDGDTEQAHISSQILRIRPISVPGATGKTMAVDIRQPFVGYGIRSLLFV</sequence>
<comment type="caution">
    <text evidence="2">The sequence shown here is derived from an EMBL/GenBank/DDBJ whole genome shotgun (WGS) entry which is preliminary data.</text>
</comment>
<evidence type="ECO:0000256" key="1">
    <source>
        <dbReference type="SAM" id="MobiDB-lite"/>
    </source>
</evidence>
<dbReference type="EMBL" id="BAAAQN010000003">
    <property type="protein sequence ID" value="GAA2014789.1"/>
    <property type="molecule type" value="Genomic_DNA"/>
</dbReference>
<evidence type="ECO:0000313" key="3">
    <source>
        <dbReference type="Proteomes" id="UP001500751"/>
    </source>
</evidence>
<feature type="compositionally biased region" description="Basic and acidic residues" evidence="1">
    <location>
        <begin position="19"/>
        <end position="30"/>
    </location>
</feature>
<name>A0ABP5F4X4_9ACTN</name>
<organism evidence="2 3">
    <name type="scientific">Catenulispora yoronensis</name>
    <dbReference type="NCBI Taxonomy" id="450799"/>
    <lineage>
        <taxon>Bacteria</taxon>
        <taxon>Bacillati</taxon>
        <taxon>Actinomycetota</taxon>
        <taxon>Actinomycetes</taxon>
        <taxon>Catenulisporales</taxon>
        <taxon>Catenulisporaceae</taxon>
        <taxon>Catenulispora</taxon>
    </lineage>
</organism>
<feature type="region of interest" description="Disordered" evidence="1">
    <location>
        <begin position="1"/>
        <end position="35"/>
    </location>
</feature>
<proteinExistence type="predicted"/>
<gene>
    <name evidence="2" type="ORF">GCM10009839_07340</name>
</gene>
<accession>A0ABP5F4X4</accession>
<dbReference type="Proteomes" id="UP001500751">
    <property type="component" value="Unassembled WGS sequence"/>
</dbReference>